<feature type="coiled-coil region" evidence="5">
    <location>
        <begin position="78"/>
        <end position="105"/>
    </location>
</feature>
<gene>
    <name evidence="8" type="primary">mreC</name>
    <name evidence="8" type="ORF">CKF54_01715</name>
</gene>
<evidence type="ECO:0000256" key="6">
    <source>
        <dbReference type="SAM" id="Phobius"/>
    </source>
</evidence>
<organism evidence="8 9">
    <name type="scientific">Psittacicella hinzii</name>
    <dbReference type="NCBI Taxonomy" id="2028575"/>
    <lineage>
        <taxon>Bacteria</taxon>
        <taxon>Pseudomonadati</taxon>
        <taxon>Pseudomonadota</taxon>
        <taxon>Gammaproteobacteria</taxon>
        <taxon>Pasteurellales</taxon>
        <taxon>Psittacicellaceae</taxon>
        <taxon>Psittacicella</taxon>
    </lineage>
</organism>
<dbReference type="InterPro" id="IPR042175">
    <property type="entry name" value="Cell/Rod_MreC_2"/>
</dbReference>
<dbReference type="PANTHER" id="PTHR34138:SF1">
    <property type="entry name" value="CELL SHAPE-DETERMINING PROTEIN MREC"/>
    <property type="match status" value="1"/>
</dbReference>
<protein>
    <recommendedName>
        <fullName evidence="2">Cell shape-determining protein MreC</fullName>
    </recommendedName>
    <alternativeName>
        <fullName evidence="4">Cell shape protein MreC</fullName>
    </alternativeName>
</protein>
<evidence type="ECO:0000256" key="1">
    <source>
        <dbReference type="ARBA" id="ARBA00009369"/>
    </source>
</evidence>
<dbReference type="InterPro" id="IPR007221">
    <property type="entry name" value="MreC"/>
</dbReference>
<evidence type="ECO:0000313" key="9">
    <source>
        <dbReference type="Proteomes" id="UP000265691"/>
    </source>
</evidence>
<accession>A0A3A1YDA2</accession>
<dbReference type="Gene3D" id="2.40.10.350">
    <property type="entry name" value="Rod shape-determining protein MreC, domain 2"/>
    <property type="match status" value="1"/>
</dbReference>
<dbReference type="OrthoDB" id="9808025at2"/>
<dbReference type="InterPro" id="IPR055342">
    <property type="entry name" value="MreC_beta-barrel_core"/>
</dbReference>
<reference evidence="8 9" key="1">
    <citation type="submission" date="2017-08" db="EMBL/GenBank/DDBJ databases">
        <title>Reclassification of Bisgaard taxon 37 and 44.</title>
        <authorList>
            <person name="Christensen H."/>
        </authorList>
    </citation>
    <scope>NUCLEOTIDE SEQUENCE [LARGE SCALE GENOMIC DNA]</scope>
    <source>
        <strain evidence="8 9">B96_3</strain>
    </source>
</reference>
<dbReference type="Pfam" id="PF04085">
    <property type="entry name" value="MreC"/>
    <property type="match status" value="1"/>
</dbReference>
<evidence type="ECO:0000256" key="5">
    <source>
        <dbReference type="SAM" id="Coils"/>
    </source>
</evidence>
<evidence type="ECO:0000256" key="2">
    <source>
        <dbReference type="ARBA" id="ARBA00013855"/>
    </source>
</evidence>
<evidence type="ECO:0000256" key="3">
    <source>
        <dbReference type="ARBA" id="ARBA00022960"/>
    </source>
</evidence>
<keyword evidence="6" id="KW-1133">Transmembrane helix</keyword>
<feature type="domain" description="Rod shape-determining protein MreC beta-barrel core" evidence="7">
    <location>
        <begin position="131"/>
        <end position="274"/>
    </location>
</feature>
<dbReference type="Proteomes" id="UP000265691">
    <property type="component" value="Unassembled WGS sequence"/>
</dbReference>
<evidence type="ECO:0000256" key="4">
    <source>
        <dbReference type="ARBA" id="ARBA00032089"/>
    </source>
</evidence>
<dbReference type="GO" id="GO:0005886">
    <property type="term" value="C:plasma membrane"/>
    <property type="evidence" value="ECO:0007669"/>
    <property type="project" value="TreeGrafter"/>
</dbReference>
<dbReference type="NCBIfam" id="TIGR00219">
    <property type="entry name" value="mreC"/>
    <property type="match status" value="1"/>
</dbReference>
<dbReference type="PANTHER" id="PTHR34138">
    <property type="entry name" value="CELL SHAPE-DETERMINING PROTEIN MREC"/>
    <property type="match status" value="1"/>
</dbReference>
<keyword evidence="9" id="KW-1185">Reference proteome</keyword>
<keyword evidence="6" id="KW-0812">Transmembrane</keyword>
<keyword evidence="5" id="KW-0175">Coiled coil</keyword>
<comment type="caution">
    <text evidence="8">The sequence shown here is derived from an EMBL/GenBank/DDBJ whole genome shotgun (WGS) entry which is preliminary data.</text>
</comment>
<comment type="similarity">
    <text evidence="1">Belongs to the MreC family.</text>
</comment>
<evidence type="ECO:0000259" key="7">
    <source>
        <dbReference type="Pfam" id="PF04085"/>
    </source>
</evidence>
<keyword evidence="3" id="KW-0133">Cell shape</keyword>
<name>A0A3A1YDA2_9GAMM</name>
<dbReference type="EMBL" id="NRHC01000016">
    <property type="protein sequence ID" value="RIY34174.1"/>
    <property type="molecule type" value="Genomic_DNA"/>
</dbReference>
<sequence>MSNLQKVLLVHNAIFYKPKHFWRAITSFVIAVTLFCLSITKTIEPFKTSLDNLTNRIFIFNSGTKQFVNHISPNFRDVGSLNSANEQLQKQVVELQAQLNRFKAVLEENGQLKALLNISQAEIARFDAVNVINTEQGVKSNIIFIDKGTNDGIFYGQNIVDAYGLIGQIISVSDNQSRVLMITDINSYVPVYNSSNQEAYLLKGTNSSELLVEHIRPKSTLKVGDILYTSGLAKRFIKNYQVAKVSRVITDNNNNVIRAYAEPLAHLSSLRYMVALWPYCEVNPAKSALNLVYNREFMYNSLNARNYSNKRKTNFLNYTYKGINPENLSIGKYLERLNDLKTMELLSYKEDTDLGRQHCYTINQTRVPVNTEERGSE</sequence>
<feature type="transmembrane region" description="Helical" evidence="6">
    <location>
        <begin position="21"/>
        <end position="40"/>
    </location>
</feature>
<proteinExistence type="inferred from homology"/>
<keyword evidence="6" id="KW-0472">Membrane</keyword>
<dbReference type="AlphaFoldDB" id="A0A3A1YDA2"/>
<dbReference type="Gene3D" id="2.40.10.340">
    <property type="entry name" value="Rod shape-determining protein MreC, domain 1"/>
    <property type="match status" value="1"/>
</dbReference>
<dbReference type="GO" id="GO:0008360">
    <property type="term" value="P:regulation of cell shape"/>
    <property type="evidence" value="ECO:0007669"/>
    <property type="project" value="UniProtKB-KW"/>
</dbReference>
<evidence type="ECO:0000313" key="8">
    <source>
        <dbReference type="EMBL" id="RIY34174.1"/>
    </source>
</evidence>
<dbReference type="InterPro" id="IPR042177">
    <property type="entry name" value="Cell/Rod_1"/>
</dbReference>